<evidence type="ECO:0000256" key="1">
    <source>
        <dbReference type="ARBA" id="ARBA00022729"/>
    </source>
</evidence>
<dbReference type="NCBIfam" id="TIGR02995">
    <property type="entry name" value="ectoine_ehuB"/>
    <property type="match status" value="1"/>
</dbReference>
<protein>
    <submittedName>
        <fullName evidence="4">Ectoine/hydroxyectoine ABC transporter substrate-binding protein EhuB</fullName>
    </submittedName>
</protein>
<dbReference type="GO" id="GO:0033294">
    <property type="term" value="F:ectoine binding"/>
    <property type="evidence" value="ECO:0007669"/>
    <property type="project" value="InterPro"/>
</dbReference>
<feature type="domain" description="Solute-binding protein family 3/N-terminal" evidence="3">
    <location>
        <begin position="50"/>
        <end position="284"/>
    </location>
</feature>
<dbReference type="PANTHER" id="PTHR35936:SF17">
    <property type="entry name" value="ARGININE-BINDING EXTRACELLULAR PROTEIN ARTP"/>
    <property type="match status" value="1"/>
</dbReference>
<dbReference type="CDD" id="cd01002">
    <property type="entry name" value="PBP2_Ehub_like"/>
    <property type="match status" value="1"/>
</dbReference>
<dbReference type="SMART" id="SM00062">
    <property type="entry name" value="PBPb"/>
    <property type="match status" value="1"/>
</dbReference>
<dbReference type="Pfam" id="PF00497">
    <property type="entry name" value="SBP_bac_3"/>
    <property type="match status" value="1"/>
</dbReference>
<name>A0AAV4LDH2_9BACL</name>
<comment type="caution">
    <text evidence="4">The sequence shown here is derived from an EMBL/GenBank/DDBJ whole genome shotgun (WGS) entry which is preliminary data.</text>
</comment>
<feature type="signal peptide" evidence="2">
    <location>
        <begin position="1"/>
        <end position="19"/>
    </location>
</feature>
<dbReference type="Gene3D" id="3.40.190.10">
    <property type="entry name" value="Periplasmic binding protein-like II"/>
    <property type="match status" value="2"/>
</dbReference>
<dbReference type="AlphaFoldDB" id="A0AAV4LDH2"/>
<evidence type="ECO:0000313" key="5">
    <source>
        <dbReference type="Proteomes" id="UP001057291"/>
    </source>
</evidence>
<gene>
    <name evidence="4" type="ORF">DNHGIG_13600</name>
</gene>
<accession>A0AAV4LDH2</accession>
<dbReference type="PANTHER" id="PTHR35936">
    <property type="entry name" value="MEMBRANE-BOUND LYTIC MUREIN TRANSGLYCOSYLASE F"/>
    <property type="match status" value="1"/>
</dbReference>
<evidence type="ECO:0000313" key="4">
    <source>
        <dbReference type="EMBL" id="GIM45811.1"/>
    </source>
</evidence>
<sequence length="301" mass="32781">MKKLFRTLGLSLIMMTAVVGCGVSKGKTGVGTSSDTSVESTWQRVKKQGYVTVGFANEKPYAYVTPDGKLTGEAVEVARTVLTRLGIHEMRGEITEFGSLIPGLKAKRFDMITAGMFIKPERCKEVAFADPEYSIGEAIAVKKGNVVNIHSYRDISANPKVKVAVMTGAIEVDYLQKSRVSAAQIVTVPDQPSAVAALQAGRADVVTMTGPSLQSVLDAVKDPSIERVMDFQQPMIEGKSARGYGATAFRKEDKDFRDAFNRELQKLKESGELFKIIQPFGFTKQELPGNVTAEQVCTNEQ</sequence>
<dbReference type="SUPFAM" id="SSF53850">
    <property type="entry name" value="Periplasmic binding protein-like II"/>
    <property type="match status" value="1"/>
</dbReference>
<dbReference type="EMBL" id="BOQE01000001">
    <property type="protein sequence ID" value="GIM45811.1"/>
    <property type="molecule type" value="Genomic_DNA"/>
</dbReference>
<evidence type="ECO:0000256" key="2">
    <source>
        <dbReference type="SAM" id="SignalP"/>
    </source>
</evidence>
<proteinExistence type="predicted"/>
<keyword evidence="5" id="KW-1185">Reference proteome</keyword>
<dbReference type="PROSITE" id="PS51257">
    <property type="entry name" value="PROKAR_LIPOPROTEIN"/>
    <property type="match status" value="1"/>
</dbReference>
<evidence type="ECO:0000259" key="3">
    <source>
        <dbReference type="SMART" id="SM00062"/>
    </source>
</evidence>
<keyword evidence="1 2" id="KW-0732">Signal</keyword>
<dbReference type="Proteomes" id="UP001057291">
    <property type="component" value="Unassembled WGS sequence"/>
</dbReference>
<dbReference type="GO" id="GO:0051470">
    <property type="term" value="P:ectoine transmembrane transport"/>
    <property type="evidence" value="ECO:0007669"/>
    <property type="project" value="InterPro"/>
</dbReference>
<reference evidence="4" key="1">
    <citation type="journal article" date="2023" name="Int. J. Syst. Evol. Microbiol.">
        <title>Collibacillus ludicampi gen. nov., sp. nov., a new soil bacterium of the family Alicyclobacillaceae.</title>
        <authorList>
            <person name="Jojima T."/>
            <person name="Ioku Y."/>
            <person name="Fukuta Y."/>
            <person name="Shirasaka N."/>
            <person name="Matsumura Y."/>
            <person name="Mori M."/>
        </authorList>
    </citation>
    <scope>NUCLEOTIDE SEQUENCE</scope>
    <source>
        <strain evidence="4">TP075</strain>
    </source>
</reference>
<organism evidence="4 5">
    <name type="scientific">Collibacillus ludicampi</name>
    <dbReference type="NCBI Taxonomy" id="2771369"/>
    <lineage>
        <taxon>Bacteria</taxon>
        <taxon>Bacillati</taxon>
        <taxon>Bacillota</taxon>
        <taxon>Bacilli</taxon>
        <taxon>Bacillales</taxon>
        <taxon>Alicyclobacillaceae</taxon>
        <taxon>Collibacillus</taxon>
    </lineage>
</organism>
<dbReference type="InterPro" id="IPR014337">
    <property type="entry name" value="Ectoine_EhuB"/>
</dbReference>
<dbReference type="InterPro" id="IPR001638">
    <property type="entry name" value="Solute-binding_3/MltF_N"/>
</dbReference>
<feature type="chain" id="PRO_5043910066" evidence="2">
    <location>
        <begin position="20"/>
        <end position="301"/>
    </location>
</feature>
<dbReference type="RefSeq" id="WP_282198981.1">
    <property type="nucleotide sequence ID" value="NZ_BOQE01000001.1"/>
</dbReference>